<protein>
    <submittedName>
        <fullName evidence="1">HK97 gp10 family phage protein</fullName>
    </submittedName>
</protein>
<dbReference type="EMBL" id="JAGQKZ010000034">
    <property type="protein sequence ID" value="MCA9392281.1"/>
    <property type="molecule type" value="Genomic_DNA"/>
</dbReference>
<dbReference type="Proteomes" id="UP000751518">
    <property type="component" value="Unassembled WGS sequence"/>
</dbReference>
<organism evidence="1 2">
    <name type="scientific">candidate division WWE3 bacterium</name>
    <dbReference type="NCBI Taxonomy" id="2053526"/>
    <lineage>
        <taxon>Bacteria</taxon>
        <taxon>Katanobacteria</taxon>
    </lineage>
</organism>
<evidence type="ECO:0000313" key="2">
    <source>
        <dbReference type="Proteomes" id="UP000751518"/>
    </source>
</evidence>
<evidence type="ECO:0000313" key="1">
    <source>
        <dbReference type="EMBL" id="MCA9392281.1"/>
    </source>
</evidence>
<sequence length="136" mass="14672">MEVVFKKEEAMVSITTGGSFFPKTLRFLERMVQPGTFRSVLEQGAIAGVDALRLATPIDTGLAASSWSYTINVSSGKATIEWLNSDIEDGVSVVLLVQYGHGTGTGGYVQGQDFINPALEPVFSDILDSIIKEVNR</sequence>
<reference evidence="1" key="1">
    <citation type="submission" date="2020-04" db="EMBL/GenBank/DDBJ databases">
        <authorList>
            <person name="Zhang T."/>
        </authorList>
    </citation>
    <scope>NUCLEOTIDE SEQUENCE</scope>
    <source>
        <strain evidence="1">HKST-UBA03</strain>
    </source>
</reference>
<comment type="caution">
    <text evidence="1">The sequence shown here is derived from an EMBL/GenBank/DDBJ whole genome shotgun (WGS) entry which is preliminary data.</text>
</comment>
<name>A0A955LL10_UNCKA</name>
<reference evidence="1" key="2">
    <citation type="journal article" date="2021" name="Microbiome">
        <title>Successional dynamics and alternative stable states in a saline activated sludge microbial community over 9 years.</title>
        <authorList>
            <person name="Wang Y."/>
            <person name="Ye J."/>
            <person name="Ju F."/>
            <person name="Liu L."/>
            <person name="Boyd J.A."/>
            <person name="Deng Y."/>
            <person name="Parks D.H."/>
            <person name="Jiang X."/>
            <person name="Yin X."/>
            <person name="Woodcroft B.J."/>
            <person name="Tyson G.W."/>
            <person name="Hugenholtz P."/>
            <person name="Polz M.F."/>
            <person name="Zhang T."/>
        </authorList>
    </citation>
    <scope>NUCLEOTIDE SEQUENCE</scope>
    <source>
        <strain evidence="1">HKST-UBA03</strain>
    </source>
</reference>
<accession>A0A955LL10</accession>
<dbReference type="AlphaFoldDB" id="A0A955LL10"/>
<gene>
    <name evidence="1" type="ORF">KC614_03700</name>
</gene>
<proteinExistence type="predicted"/>